<protein>
    <submittedName>
        <fullName evidence="1">Uncharacterized protein</fullName>
    </submittedName>
</protein>
<comment type="caution">
    <text evidence="1">The sequence shown here is derived from an EMBL/GenBank/DDBJ whole genome shotgun (WGS) entry which is preliminary data.</text>
</comment>
<proteinExistence type="predicted"/>
<organism evidence="1 2">
    <name type="scientific">Rubripirellula reticaptiva</name>
    <dbReference type="NCBI Taxonomy" id="2528013"/>
    <lineage>
        <taxon>Bacteria</taxon>
        <taxon>Pseudomonadati</taxon>
        <taxon>Planctomycetota</taxon>
        <taxon>Planctomycetia</taxon>
        <taxon>Pirellulales</taxon>
        <taxon>Pirellulaceae</taxon>
        <taxon>Rubripirellula</taxon>
    </lineage>
</organism>
<dbReference type="RefSeq" id="WP_186776153.1">
    <property type="nucleotide sequence ID" value="NZ_SJPX01000002.1"/>
</dbReference>
<sequence>MPMSGMREFGVIRTLMTAAFGNDAVEIRRPGDAYRLIPREHFMFPVNVSASTRRLYSRSIDTHAVDCKGGLS</sequence>
<dbReference type="EMBL" id="SJPX01000002">
    <property type="protein sequence ID" value="TWU55897.1"/>
    <property type="molecule type" value="Genomic_DNA"/>
</dbReference>
<gene>
    <name evidence="1" type="ORF">Poly59_22000</name>
</gene>
<reference evidence="1 2" key="1">
    <citation type="submission" date="2019-02" db="EMBL/GenBank/DDBJ databases">
        <title>Deep-cultivation of Planctomycetes and their phenomic and genomic characterization uncovers novel biology.</title>
        <authorList>
            <person name="Wiegand S."/>
            <person name="Jogler M."/>
            <person name="Boedeker C."/>
            <person name="Pinto D."/>
            <person name="Vollmers J."/>
            <person name="Rivas-Marin E."/>
            <person name="Kohn T."/>
            <person name="Peeters S.H."/>
            <person name="Heuer A."/>
            <person name="Rast P."/>
            <person name="Oberbeckmann S."/>
            <person name="Bunk B."/>
            <person name="Jeske O."/>
            <person name="Meyerdierks A."/>
            <person name="Storesund J.E."/>
            <person name="Kallscheuer N."/>
            <person name="Luecker S."/>
            <person name="Lage O.M."/>
            <person name="Pohl T."/>
            <person name="Merkel B.J."/>
            <person name="Hornburger P."/>
            <person name="Mueller R.-W."/>
            <person name="Bruemmer F."/>
            <person name="Labrenz M."/>
            <person name="Spormann A.M."/>
            <person name="Op Den Camp H."/>
            <person name="Overmann J."/>
            <person name="Amann R."/>
            <person name="Jetten M.S.M."/>
            <person name="Mascher T."/>
            <person name="Medema M.H."/>
            <person name="Devos D.P."/>
            <person name="Kaster A.-K."/>
            <person name="Ovreas L."/>
            <person name="Rohde M."/>
            <person name="Galperin M.Y."/>
            <person name="Jogler C."/>
        </authorList>
    </citation>
    <scope>NUCLEOTIDE SEQUENCE [LARGE SCALE GENOMIC DNA]</scope>
    <source>
        <strain evidence="1 2">Poly59</strain>
    </source>
</reference>
<evidence type="ECO:0000313" key="1">
    <source>
        <dbReference type="EMBL" id="TWU55897.1"/>
    </source>
</evidence>
<accession>A0A5C6F638</accession>
<evidence type="ECO:0000313" key="2">
    <source>
        <dbReference type="Proteomes" id="UP000317977"/>
    </source>
</evidence>
<dbReference type="AlphaFoldDB" id="A0A5C6F638"/>
<name>A0A5C6F638_9BACT</name>
<keyword evidence="2" id="KW-1185">Reference proteome</keyword>
<dbReference type="Proteomes" id="UP000317977">
    <property type="component" value="Unassembled WGS sequence"/>
</dbReference>